<dbReference type="Proteomes" id="UP000075025">
    <property type="component" value="Unassembled WGS sequence"/>
</dbReference>
<accession>A0A147F1C6</accession>
<sequence>MGTSSDGRGGGDYGVSHQPTWHIIEGFQNILRRDDIVDERICRVSRGLWVDHRCRDDCGRNRRCREHETAELSTANIHVFLRTC</sequence>
<name>A0A147F1C6_MICTE</name>
<evidence type="ECO:0000313" key="1">
    <source>
        <dbReference type="EMBL" id="KTR96650.1"/>
    </source>
</evidence>
<dbReference type="AlphaFoldDB" id="A0A147F1C6"/>
<dbReference type="EMBL" id="LDRT01000006">
    <property type="protein sequence ID" value="KTR96650.1"/>
    <property type="molecule type" value="Genomic_DNA"/>
</dbReference>
<organism evidence="1 2">
    <name type="scientific">Microbacterium testaceum</name>
    <name type="common">Aureobacterium testaceum</name>
    <name type="synonym">Brevibacterium testaceum</name>
    <dbReference type="NCBI Taxonomy" id="2033"/>
    <lineage>
        <taxon>Bacteria</taxon>
        <taxon>Bacillati</taxon>
        <taxon>Actinomycetota</taxon>
        <taxon>Actinomycetes</taxon>
        <taxon>Micrococcales</taxon>
        <taxon>Microbacteriaceae</taxon>
        <taxon>Microbacterium</taxon>
    </lineage>
</organism>
<comment type="caution">
    <text evidence="1">The sequence shown here is derived from an EMBL/GenBank/DDBJ whole genome shotgun (WGS) entry which is preliminary data.</text>
</comment>
<reference evidence="1 2" key="1">
    <citation type="journal article" date="2016" name="Front. Microbiol.">
        <title>Genomic Resource of Rice Seed Associated Bacteria.</title>
        <authorList>
            <person name="Midha S."/>
            <person name="Bansal K."/>
            <person name="Sharma S."/>
            <person name="Kumar N."/>
            <person name="Patil P.P."/>
            <person name="Chaudhry V."/>
            <person name="Patil P.B."/>
        </authorList>
    </citation>
    <scope>NUCLEOTIDE SEQUENCE [LARGE SCALE GENOMIC DNA]</scope>
    <source>
        <strain evidence="1 2">NS220</strain>
    </source>
</reference>
<gene>
    <name evidence="1" type="ORF">NS220_01175</name>
</gene>
<protein>
    <submittedName>
        <fullName evidence="1">Uncharacterized protein</fullName>
    </submittedName>
</protein>
<evidence type="ECO:0000313" key="2">
    <source>
        <dbReference type="Proteomes" id="UP000075025"/>
    </source>
</evidence>
<proteinExistence type="predicted"/>